<accession>A0A328D792</accession>
<dbReference type="SUPFAM" id="SSF110004">
    <property type="entry name" value="Glycolipid transfer protein, GLTP"/>
    <property type="match status" value="1"/>
</dbReference>
<organism evidence="5 6">
    <name type="scientific">Cuscuta australis</name>
    <dbReference type="NCBI Taxonomy" id="267555"/>
    <lineage>
        <taxon>Eukaryota</taxon>
        <taxon>Viridiplantae</taxon>
        <taxon>Streptophyta</taxon>
        <taxon>Embryophyta</taxon>
        <taxon>Tracheophyta</taxon>
        <taxon>Spermatophyta</taxon>
        <taxon>Magnoliopsida</taxon>
        <taxon>eudicotyledons</taxon>
        <taxon>Gunneridae</taxon>
        <taxon>Pentapetalae</taxon>
        <taxon>asterids</taxon>
        <taxon>lamiids</taxon>
        <taxon>Solanales</taxon>
        <taxon>Convolvulaceae</taxon>
        <taxon>Cuscuteae</taxon>
        <taxon>Cuscuta</taxon>
        <taxon>Cuscuta subgen. Grammica</taxon>
        <taxon>Cuscuta sect. Cleistogrammica</taxon>
    </lineage>
</organism>
<dbReference type="PANTHER" id="PTHR10219:SF28">
    <property type="entry name" value="ACD11 HOMOLOG PROTEIN"/>
    <property type="match status" value="1"/>
</dbReference>
<dbReference type="FunFam" id="1.10.3520.10:FF:000005">
    <property type="entry name" value="Accelerated cell death 11"/>
    <property type="match status" value="1"/>
</dbReference>
<evidence type="ECO:0000256" key="2">
    <source>
        <dbReference type="ARBA" id="ARBA00022448"/>
    </source>
</evidence>
<evidence type="ECO:0000313" key="5">
    <source>
        <dbReference type="EMBL" id="RAL40191.1"/>
    </source>
</evidence>
<evidence type="ECO:0000259" key="4">
    <source>
        <dbReference type="Pfam" id="PF08718"/>
    </source>
</evidence>
<dbReference type="GO" id="GO:1902388">
    <property type="term" value="F:ceramide 1-phosphate transfer activity"/>
    <property type="evidence" value="ECO:0007669"/>
    <property type="project" value="TreeGrafter"/>
</dbReference>
<name>A0A328D792_9ASTE</name>
<dbReference type="GO" id="GO:1902387">
    <property type="term" value="F:ceramide 1-phosphate binding"/>
    <property type="evidence" value="ECO:0007669"/>
    <property type="project" value="TreeGrafter"/>
</dbReference>
<comment type="similarity">
    <text evidence="1">Belongs to the GLTP family.</text>
</comment>
<evidence type="ECO:0000256" key="3">
    <source>
        <dbReference type="ARBA" id="ARBA00023055"/>
    </source>
</evidence>
<gene>
    <name evidence="5" type="ORF">DM860_008331</name>
</gene>
<keyword evidence="6" id="KW-1185">Reference proteome</keyword>
<evidence type="ECO:0000256" key="1">
    <source>
        <dbReference type="ARBA" id="ARBA00007148"/>
    </source>
</evidence>
<dbReference type="Gene3D" id="1.10.3520.10">
    <property type="entry name" value="Glycolipid transfer protein"/>
    <property type="match status" value="1"/>
</dbReference>
<dbReference type="AlphaFoldDB" id="A0A328D792"/>
<dbReference type="PANTHER" id="PTHR10219">
    <property type="entry name" value="GLYCOLIPID TRANSFER PROTEIN-RELATED"/>
    <property type="match status" value="1"/>
</dbReference>
<dbReference type="EMBL" id="NQVE01000195">
    <property type="protein sequence ID" value="RAL40191.1"/>
    <property type="molecule type" value="Genomic_DNA"/>
</dbReference>
<sequence>MASRFRSVFSTTPKLHCCSNRVTTAEASGAGISGDSMEEDVAGDGSRTPLSAVADAFERLLAEMETEGCGFIRLKPFCEACSLVSVLFGCLGIAFKFAELEYAAKVHSLADASKRYKTLESILDYDVKNDTVKTAGSLSRNLRRVRQGLHLIKDIFQNFMSSEYNSLRDAASTAYAKVCAPYHTWAVRTAVCAGMYALPTRNQLLERLNENDVSAEKEMRRYISASQPIIEYIDKLYLSRNITLDW</sequence>
<evidence type="ECO:0000313" key="6">
    <source>
        <dbReference type="Proteomes" id="UP000249390"/>
    </source>
</evidence>
<dbReference type="GO" id="GO:0005829">
    <property type="term" value="C:cytosol"/>
    <property type="evidence" value="ECO:0007669"/>
    <property type="project" value="TreeGrafter"/>
</dbReference>
<keyword evidence="3" id="KW-0445">Lipid transport</keyword>
<keyword evidence="2" id="KW-0813">Transport</keyword>
<dbReference type="Proteomes" id="UP000249390">
    <property type="component" value="Unassembled WGS sequence"/>
</dbReference>
<dbReference type="GO" id="GO:0016020">
    <property type="term" value="C:membrane"/>
    <property type="evidence" value="ECO:0007669"/>
    <property type="project" value="TreeGrafter"/>
</dbReference>
<reference evidence="5 6" key="1">
    <citation type="submission" date="2018-06" db="EMBL/GenBank/DDBJ databases">
        <title>The Genome of Cuscuta australis (Dodder) Provides Insight into the Evolution of Plant Parasitism.</title>
        <authorList>
            <person name="Liu H."/>
        </authorList>
    </citation>
    <scope>NUCLEOTIDE SEQUENCE [LARGE SCALE GENOMIC DNA]</scope>
    <source>
        <strain evidence="6">cv. Yunnan</strain>
        <tissue evidence="5">Vines</tissue>
    </source>
</reference>
<feature type="domain" description="Glycolipid transfer protein" evidence="4">
    <location>
        <begin position="72"/>
        <end position="210"/>
    </location>
</feature>
<proteinExistence type="inferred from homology"/>
<dbReference type="InterPro" id="IPR014830">
    <property type="entry name" value="Glycolipid_transfer_prot_dom"/>
</dbReference>
<comment type="caution">
    <text evidence="5">The sequence shown here is derived from an EMBL/GenBank/DDBJ whole genome shotgun (WGS) entry which is preliminary data.</text>
</comment>
<dbReference type="Pfam" id="PF08718">
    <property type="entry name" value="GLTP"/>
    <property type="match status" value="1"/>
</dbReference>
<dbReference type="InterPro" id="IPR036497">
    <property type="entry name" value="GLTP_sf"/>
</dbReference>
<protein>
    <recommendedName>
        <fullName evidence="4">Glycolipid transfer protein domain-containing protein</fullName>
    </recommendedName>
</protein>